<reference evidence="2" key="1">
    <citation type="journal article" date="2022" name="Int. J. Mol. Sci.">
        <title>Draft Genome of Tanacetum Coccineum: Genomic Comparison of Closely Related Tanacetum-Family Plants.</title>
        <authorList>
            <person name="Yamashiro T."/>
            <person name="Shiraishi A."/>
            <person name="Nakayama K."/>
            <person name="Satake H."/>
        </authorList>
    </citation>
    <scope>NUCLEOTIDE SEQUENCE</scope>
</reference>
<evidence type="ECO:0000313" key="3">
    <source>
        <dbReference type="Proteomes" id="UP001151760"/>
    </source>
</evidence>
<feature type="region of interest" description="Disordered" evidence="1">
    <location>
        <begin position="48"/>
        <end position="73"/>
    </location>
</feature>
<name>A0ABQ5DM37_9ASTR</name>
<feature type="compositionally biased region" description="Basic and acidic residues" evidence="1">
    <location>
        <begin position="59"/>
        <end position="69"/>
    </location>
</feature>
<sequence>MKHVGGKKHSDLKTKTFKEIQVLYERLKRQDQNFVAIGSAKDERQIKELNKDPKKKRVIKETPREEDTTKVPAEQEVTEQEWEIVRWRLYEACGVCILELKDGTIIYMLVERRLSMHHVMTMKHWLVQKQTTFGKYKSNPLIGGSLLKTIRLLIHLVVYNEELAIPEQTTTGKGIPNPLMAGSLPKTTKPT</sequence>
<organism evidence="2 3">
    <name type="scientific">Tanacetum coccineum</name>
    <dbReference type="NCBI Taxonomy" id="301880"/>
    <lineage>
        <taxon>Eukaryota</taxon>
        <taxon>Viridiplantae</taxon>
        <taxon>Streptophyta</taxon>
        <taxon>Embryophyta</taxon>
        <taxon>Tracheophyta</taxon>
        <taxon>Spermatophyta</taxon>
        <taxon>Magnoliopsida</taxon>
        <taxon>eudicotyledons</taxon>
        <taxon>Gunneridae</taxon>
        <taxon>Pentapetalae</taxon>
        <taxon>asterids</taxon>
        <taxon>campanulids</taxon>
        <taxon>Asterales</taxon>
        <taxon>Asteraceae</taxon>
        <taxon>Asteroideae</taxon>
        <taxon>Anthemideae</taxon>
        <taxon>Anthemidinae</taxon>
        <taxon>Tanacetum</taxon>
    </lineage>
</organism>
<evidence type="ECO:0000256" key="1">
    <source>
        <dbReference type="SAM" id="MobiDB-lite"/>
    </source>
</evidence>
<keyword evidence="3" id="KW-1185">Reference proteome</keyword>
<gene>
    <name evidence="2" type="ORF">Tco_0939847</name>
</gene>
<accession>A0ABQ5DM37</accession>
<dbReference type="Proteomes" id="UP001151760">
    <property type="component" value="Unassembled WGS sequence"/>
</dbReference>
<comment type="caution">
    <text evidence="2">The sequence shown here is derived from an EMBL/GenBank/DDBJ whole genome shotgun (WGS) entry which is preliminary data.</text>
</comment>
<evidence type="ECO:0000313" key="2">
    <source>
        <dbReference type="EMBL" id="GJT39982.1"/>
    </source>
</evidence>
<proteinExistence type="predicted"/>
<reference evidence="2" key="2">
    <citation type="submission" date="2022-01" db="EMBL/GenBank/DDBJ databases">
        <authorList>
            <person name="Yamashiro T."/>
            <person name="Shiraishi A."/>
            <person name="Satake H."/>
            <person name="Nakayama K."/>
        </authorList>
    </citation>
    <scope>NUCLEOTIDE SEQUENCE</scope>
</reference>
<dbReference type="EMBL" id="BQNB010015433">
    <property type="protein sequence ID" value="GJT39982.1"/>
    <property type="molecule type" value="Genomic_DNA"/>
</dbReference>
<evidence type="ECO:0008006" key="4">
    <source>
        <dbReference type="Google" id="ProtNLM"/>
    </source>
</evidence>
<protein>
    <recommendedName>
        <fullName evidence="4">J domain-containing protein</fullName>
    </recommendedName>
</protein>